<evidence type="ECO:0000313" key="2">
    <source>
        <dbReference type="Proteomes" id="UP001320706"/>
    </source>
</evidence>
<name>A0ACC3SNZ4_9PEZI</name>
<comment type="caution">
    <text evidence="1">The sequence shown here is derived from an EMBL/GenBank/DDBJ whole genome shotgun (WGS) entry which is preliminary data.</text>
</comment>
<proteinExistence type="predicted"/>
<reference evidence="1" key="1">
    <citation type="submission" date="2024-02" db="EMBL/GenBank/DDBJ databases">
        <title>Metagenome Assembled Genome of Zalaria obscura JY119.</title>
        <authorList>
            <person name="Vighnesh L."/>
            <person name="Jagadeeshwari U."/>
            <person name="Venkata Ramana C."/>
            <person name="Sasikala C."/>
        </authorList>
    </citation>
    <scope>NUCLEOTIDE SEQUENCE</scope>
    <source>
        <strain evidence="1">JY119</strain>
    </source>
</reference>
<dbReference type="Proteomes" id="UP001320706">
    <property type="component" value="Unassembled WGS sequence"/>
</dbReference>
<protein>
    <submittedName>
        <fullName evidence="1">Uncharacterized protein</fullName>
    </submittedName>
</protein>
<evidence type="ECO:0000313" key="1">
    <source>
        <dbReference type="EMBL" id="KAK8221911.1"/>
    </source>
</evidence>
<gene>
    <name evidence="1" type="ORF">M8818_000076</name>
</gene>
<organism evidence="1 2">
    <name type="scientific">Zalaria obscura</name>
    <dbReference type="NCBI Taxonomy" id="2024903"/>
    <lineage>
        <taxon>Eukaryota</taxon>
        <taxon>Fungi</taxon>
        <taxon>Dikarya</taxon>
        <taxon>Ascomycota</taxon>
        <taxon>Pezizomycotina</taxon>
        <taxon>Dothideomycetes</taxon>
        <taxon>Dothideomycetidae</taxon>
        <taxon>Dothideales</taxon>
        <taxon>Zalariaceae</taxon>
        <taxon>Zalaria</taxon>
    </lineage>
</organism>
<accession>A0ACC3SNZ4</accession>
<dbReference type="EMBL" id="JAMKPW020000001">
    <property type="protein sequence ID" value="KAK8221911.1"/>
    <property type="molecule type" value="Genomic_DNA"/>
</dbReference>
<keyword evidence="2" id="KW-1185">Reference proteome</keyword>
<sequence length="310" mass="34121">MPEQNRFIRFTAEEAKAYATGRGFSYPPEIYNAVLDYHRSGPSSPSFNYLLDVGCGPGKVAFDLSSAFAHAVGADPSVQMIEAAKADPRYVEDNEKIDFVVCRAEEIEGLGLGEEEGGVDVITVAMAAHWFDMPAFYASAAKALEPGDPSDPDYKELQTILSHLEDDILMPYATAGTLLTRDAYKNLPLPWTLDEPCPHFPQSSFVRRDWDLDGVPSARLEDGSPGPFVYDKEVTPRQLAAAFNGSSLVIRWREANREALEKGEVEDCIEAAIKGLEKVLQNRESKGFKDGHGLPGRSCDLDLQEKAEVE</sequence>